<dbReference type="RefSeq" id="WP_173803769.1">
    <property type="nucleotide sequence ID" value="NZ_JABSNM010000002.1"/>
</dbReference>
<name>A0ABX2G029_9BURK</name>
<proteinExistence type="predicted"/>
<evidence type="ECO:0000313" key="3">
    <source>
        <dbReference type="Proteomes" id="UP001516061"/>
    </source>
</evidence>
<dbReference type="Proteomes" id="UP001516061">
    <property type="component" value="Unassembled WGS sequence"/>
</dbReference>
<feature type="region of interest" description="Disordered" evidence="1">
    <location>
        <begin position="1"/>
        <end position="27"/>
    </location>
</feature>
<comment type="caution">
    <text evidence="2">The sequence shown here is derived from an EMBL/GenBank/DDBJ whole genome shotgun (WGS) entry which is preliminary data.</text>
</comment>
<reference evidence="2 3" key="1">
    <citation type="submission" date="2020-05" db="EMBL/GenBank/DDBJ databases">
        <title>Genomic Encyclopedia of Type Strains, Phase IV (KMG-V): Genome sequencing to study the core and pangenomes of soil and plant-associated prokaryotes.</title>
        <authorList>
            <person name="Whitman W."/>
        </authorList>
    </citation>
    <scope>NUCLEOTIDE SEQUENCE [LARGE SCALE GENOMIC DNA]</scope>
    <source>
        <strain evidence="2 3">C29</strain>
    </source>
</reference>
<keyword evidence="3" id="KW-1185">Reference proteome</keyword>
<organism evidence="2 3">
    <name type="scientific">Sphaerotilus uruguayifluvii</name>
    <dbReference type="NCBI Taxonomy" id="2735897"/>
    <lineage>
        <taxon>Bacteria</taxon>
        <taxon>Pseudomonadati</taxon>
        <taxon>Pseudomonadota</taxon>
        <taxon>Betaproteobacteria</taxon>
        <taxon>Burkholderiales</taxon>
        <taxon>Sphaerotilaceae</taxon>
        <taxon>Sphaerotilus</taxon>
    </lineage>
</organism>
<accession>A0ABX2G029</accession>
<feature type="compositionally biased region" description="Low complexity" evidence="1">
    <location>
        <begin position="61"/>
        <end position="84"/>
    </location>
</feature>
<evidence type="ECO:0000256" key="1">
    <source>
        <dbReference type="SAM" id="MobiDB-lite"/>
    </source>
</evidence>
<dbReference type="EMBL" id="JABSNM010000002">
    <property type="protein sequence ID" value="NRT54803.1"/>
    <property type="molecule type" value="Genomic_DNA"/>
</dbReference>
<feature type="region of interest" description="Disordered" evidence="1">
    <location>
        <begin position="50"/>
        <end position="84"/>
    </location>
</feature>
<sequence length="84" mass="8356">MAQPTRIEPLRLPDGKVVTPNPPTGGSWQITADGALQPRDAATARAAGLAWQPAEPPAPAAVPATEAAPASVAAQATAAKPATK</sequence>
<evidence type="ECO:0000313" key="2">
    <source>
        <dbReference type="EMBL" id="NRT54803.1"/>
    </source>
</evidence>
<protein>
    <submittedName>
        <fullName evidence="2">Uncharacterized protein</fullName>
    </submittedName>
</protein>
<gene>
    <name evidence="2" type="ORF">HNQ01_000513</name>
</gene>